<accession>A0ABY6Z688</accession>
<organism evidence="1 2">
    <name type="scientific">Alicyclobacillus dauci</name>
    <dbReference type="NCBI Taxonomy" id="1475485"/>
    <lineage>
        <taxon>Bacteria</taxon>
        <taxon>Bacillati</taxon>
        <taxon>Bacillota</taxon>
        <taxon>Bacilli</taxon>
        <taxon>Bacillales</taxon>
        <taxon>Alicyclobacillaceae</taxon>
        <taxon>Alicyclobacillus</taxon>
    </lineage>
</organism>
<sequence>MPLVKKLLIKPGYRMTIVNAPKDFIFPTEELPDDIEIVNDLEGSFDFVLIFAHSQAELGTYAVPVVSHLKEDALFWVAYPKKTSKIKSDISRDHGWELLQDAGYQGVSLISLDDTWSAFRLRKRDR</sequence>
<proteinExistence type="predicted"/>
<reference evidence="1" key="1">
    <citation type="submission" date="2022-08" db="EMBL/GenBank/DDBJ databases">
        <title>Alicyclobacillus dauci DSM2870, complete genome.</title>
        <authorList>
            <person name="Wang Q."/>
            <person name="Cai R."/>
            <person name="Wang Z."/>
        </authorList>
    </citation>
    <scope>NUCLEOTIDE SEQUENCE</scope>
    <source>
        <strain evidence="1">DSM 28700</strain>
    </source>
</reference>
<protein>
    <recommendedName>
        <fullName evidence="3">DUF3052 domain-containing protein</fullName>
    </recommendedName>
</protein>
<evidence type="ECO:0000313" key="1">
    <source>
        <dbReference type="EMBL" id="WAH38028.1"/>
    </source>
</evidence>
<name>A0ABY6Z688_9BACL</name>
<dbReference type="RefSeq" id="WP_268045571.1">
    <property type="nucleotide sequence ID" value="NZ_CP104064.1"/>
</dbReference>
<gene>
    <name evidence="1" type="ORF">NZD86_05945</name>
</gene>
<evidence type="ECO:0000313" key="2">
    <source>
        <dbReference type="Proteomes" id="UP001164803"/>
    </source>
</evidence>
<evidence type="ECO:0008006" key="3">
    <source>
        <dbReference type="Google" id="ProtNLM"/>
    </source>
</evidence>
<dbReference type="Proteomes" id="UP001164803">
    <property type="component" value="Chromosome"/>
</dbReference>
<keyword evidence="2" id="KW-1185">Reference proteome</keyword>
<dbReference type="EMBL" id="CP104064">
    <property type="protein sequence ID" value="WAH38028.1"/>
    <property type="molecule type" value="Genomic_DNA"/>
</dbReference>